<gene>
    <name evidence="2" type="ORF">NBH00_04310</name>
</gene>
<keyword evidence="1" id="KW-0812">Transmembrane</keyword>
<reference evidence="2 3" key="1">
    <citation type="submission" date="2022-06" db="EMBL/GenBank/DDBJ databases">
        <title>Paraconexibacter antarcticus.</title>
        <authorList>
            <person name="Kim C.S."/>
        </authorList>
    </citation>
    <scope>NUCLEOTIDE SEQUENCE [LARGE SCALE GENOMIC DNA]</scope>
    <source>
        <strain evidence="2 3">02-257</strain>
    </source>
</reference>
<evidence type="ECO:0000256" key="1">
    <source>
        <dbReference type="SAM" id="Phobius"/>
    </source>
</evidence>
<feature type="transmembrane region" description="Helical" evidence="1">
    <location>
        <begin position="160"/>
        <end position="180"/>
    </location>
</feature>
<evidence type="ECO:0000313" key="3">
    <source>
        <dbReference type="Proteomes" id="UP001056035"/>
    </source>
</evidence>
<name>A0ABY5DUT3_9ACTN</name>
<proteinExistence type="predicted"/>
<dbReference type="Proteomes" id="UP001056035">
    <property type="component" value="Chromosome"/>
</dbReference>
<keyword evidence="1" id="KW-0472">Membrane</keyword>
<accession>A0ABY5DUT3</accession>
<feature type="transmembrane region" description="Helical" evidence="1">
    <location>
        <begin position="192"/>
        <end position="214"/>
    </location>
</feature>
<feature type="transmembrane region" description="Helical" evidence="1">
    <location>
        <begin position="220"/>
        <end position="240"/>
    </location>
</feature>
<protein>
    <submittedName>
        <fullName evidence="2">TMEM165/GDT1 family protein</fullName>
    </submittedName>
</protein>
<evidence type="ECO:0000313" key="2">
    <source>
        <dbReference type="EMBL" id="UTI65441.1"/>
    </source>
</evidence>
<dbReference type="EMBL" id="CP098502">
    <property type="protein sequence ID" value="UTI65441.1"/>
    <property type="molecule type" value="Genomic_DNA"/>
</dbReference>
<organism evidence="2 3">
    <name type="scientific">Paraconexibacter antarcticus</name>
    <dbReference type="NCBI Taxonomy" id="2949664"/>
    <lineage>
        <taxon>Bacteria</taxon>
        <taxon>Bacillati</taxon>
        <taxon>Actinomycetota</taxon>
        <taxon>Thermoleophilia</taxon>
        <taxon>Solirubrobacterales</taxon>
        <taxon>Paraconexibacteraceae</taxon>
        <taxon>Paraconexibacter</taxon>
    </lineage>
</organism>
<dbReference type="RefSeq" id="WP_254572122.1">
    <property type="nucleotide sequence ID" value="NZ_CP098502.1"/>
</dbReference>
<sequence>MTAGALLTALGSGLAVSVELLEALAIVLAVGVTRRWGDAVLGALAGVLVCALTAALLGPVLLHGIPIDSLRLTIGALLLLFGLEWLRKAVLRLAGAKARSSVLREFAETEEELADDPLPPEGEPDWAGRIVAFKGVVLEGVEIVLIVSTLAERPSGPAPALVGAAAALALVAALGVWLRGPLTRLPETEMKWGVGVLLTTFGIFFCGEGLHLHWPGGEMAVLWLGALMAAASFTLSRAVARPR</sequence>
<keyword evidence="1" id="KW-1133">Transmembrane helix</keyword>
<feature type="transmembrane region" description="Helical" evidence="1">
    <location>
        <begin position="39"/>
        <end position="62"/>
    </location>
</feature>
<keyword evidence="3" id="KW-1185">Reference proteome</keyword>